<keyword evidence="3" id="KW-0813">Transport</keyword>
<dbReference type="InterPro" id="IPR023614">
    <property type="entry name" value="Porin_dom_sf"/>
</dbReference>
<dbReference type="EMBL" id="JBHUMV010000009">
    <property type="protein sequence ID" value="MFD2756192.1"/>
    <property type="molecule type" value="Genomic_DNA"/>
</dbReference>
<dbReference type="PROSITE" id="PS51257">
    <property type="entry name" value="PROKAR_LIPOPROTEIN"/>
    <property type="match status" value="1"/>
</dbReference>
<sequence length="406" mass="42285">MQRLAFCSLSLCTLLATGTACAQTSVTLFGVMDASISRYSVRSESWDAGPARSVRQSTWALSPSGNLASRIGIRATEDLGGGLAAGMWLEAPVTNDTGGGALNFGRRSTVSLSGRLGELRLGRDHTPSFLNDWAFDPFTSNGVGLNLIAVVNSNLATARALATQSTGSLTDRLLGGGLSAGTDNYLRASNTIGYHLPAGLGGVYGQAMYAFAENSSQRGRYAGARLGWAGGPTDVAVAYGESTLGNAGASAEKIKSLNLGGSYDFGSAKVFGEWSDVRNERHDAATLAPVSDRYQGLLAGITIPVGVHMVRASYSRVQFRSGQGTGDSSVNKLALGYVHNLSKRTALYTTISRISVGNGQNNPGIMGATPLVVSSPIIMPQPSYVTTGGMRPAGALGFDMGLRMMF</sequence>
<accession>A0ABW5URC5</accession>
<keyword evidence="8" id="KW-0626">Porin</keyword>
<dbReference type="InterPro" id="IPR002299">
    <property type="entry name" value="Porin_Neis"/>
</dbReference>
<organism evidence="13 14">
    <name type="scientific">Comamonas terrae</name>
    <dbReference type="NCBI Taxonomy" id="673548"/>
    <lineage>
        <taxon>Bacteria</taxon>
        <taxon>Pseudomonadati</taxon>
        <taxon>Pseudomonadota</taxon>
        <taxon>Betaproteobacteria</taxon>
        <taxon>Burkholderiales</taxon>
        <taxon>Comamonadaceae</taxon>
        <taxon>Comamonas</taxon>
    </lineage>
</organism>
<evidence type="ECO:0000256" key="11">
    <source>
        <dbReference type="SAM" id="SignalP"/>
    </source>
</evidence>
<dbReference type="Gene3D" id="2.40.160.10">
    <property type="entry name" value="Porin"/>
    <property type="match status" value="1"/>
</dbReference>
<feature type="chain" id="PRO_5047030941" evidence="11">
    <location>
        <begin position="23"/>
        <end position="406"/>
    </location>
</feature>
<keyword evidence="5" id="KW-0812">Transmembrane</keyword>
<protein>
    <submittedName>
        <fullName evidence="13">Porin</fullName>
    </submittedName>
</protein>
<dbReference type="Pfam" id="PF13609">
    <property type="entry name" value="Porin_4"/>
    <property type="match status" value="1"/>
</dbReference>
<evidence type="ECO:0000256" key="4">
    <source>
        <dbReference type="ARBA" id="ARBA00022452"/>
    </source>
</evidence>
<feature type="domain" description="Porin" evidence="12">
    <location>
        <begin position="15"/>
        <end position="355"/>
    </location>
</feature>
<comment type="caution">
    <text evidence="13">The sequence shown here is derived from an EMBL/GenBank/DDBJ whole genome shotgun (WGS) entry which is preliminary data.</text>
</comment>
<keyword evidence="6 11" id="KW-0732">Signal</keyword>
<dbReference type="SUPFAM" id="SSF56935">
    <property type="entry name" value="Porins"/>
    <property type="match status" value="1"/>
</dbReference>
<dbReference type="Proteomes" id="UP001597463">
    <property type="component" value="Unassembled WGS sequence"/>
</dbReference>
<dbReference type="CDD" id="cd00342">
    <property type="entry name" value="gram_neg_porins"/>
    <property type="match status" value="1"/>
</dbReference>
<evidence type="ECO:0000313" key="13">
    <source>
        <dbReference type="EMBL" id="MFD2756192.1"/>
    </source>
</evidence>
<proteinExistence type="predicted"/>
<evidence type="ECO:0000256" key="8">
    <source>
        <dbReference type="ARBA" id="ARBA00023114"/>
    </source>
</evidence>
<evidence type="ECO:0000256" key="5">
    <source>
        <dbReference type="ARBA" id="ARBA00022692"/>
    </source>
</evidence>
<dbReference type="PANTHER" id="PTHR34501:SF9">
    <property type="entry name" value="MAJOR OUTER MEMBRANE PROTEIN P.IA"/>
    <property type="match status" value="1"/>
</dbReference>
<keyword evidence="7" id="KW-0406">Ion transport</keyword>
<comment type="subunit">
    <text evidence="2">Homotrimer.</text>
</comment>
<dbReference type="RefSeq" id="WP_066483170.1">
    <property type="nucleotide sequence ID" value="NZ_BCNT01000020.1"/>
</dbReference>
<name>A0ABW5URC5_9BURK</name>
<evidence type="ECO:0000256" key="2">
    <source>
        <dbReference type="ARBA" id="ARBA00011233"/>
    </source>
</evidence>
<reference evidence="14" key="1">
    <citation type="journal article" date="2019" name="Int. J. Syst. Evol. Microbiol.">
        <title>The Global Catalogue of Microorganisms (GCM) 10K type strain sequencing project: providing services to taxonomists for standard genome sequencing and annotation.</title>
        <authorList>
            <consortium name="The Broad Institute Genomics Platform"/>
            <consortium name="The Broad Institute Genome Sequencing Center for Infectious Disease"/>
            <person name="Wu L."/>
            <person name="Ma J."/>
        </authorList>
    </citation>
    <scope>NUCLEOTIDE SEQUENCE [LARGE SCALE GENOMIC DNA]</scope>
    <source>
        <strain evidence="14">TISTR 1906</strain>
    </source>
</reference>
<evidence type="ECO:0000313" key="14">
    <source>
        <dbReference type="Proteomes" id="UP001597463"/>
    </source>
</evidence>
<gene>
    <name evidence="13" type="ORF">ACFSW6_19140</name>
</gene>
<evidence type="ECO:0000256" key="9">
    <source>
        <dbReference type="ARBA" id="ARBA00023136"/>
    </source>
</evidence>
<evidence type="ECO:0000256" key="3">
    <source>
        <dbReference type="ARBA" id="ARBA00022448"/>
    </source>
</evidence>
<evidence type="ECO:0000256" key="7">
    <source>
        <dbReference type="ARBA" id="ARBA00023065"/>
    </source>
</evidence>
<evidence type="ECO:0000256" key="6">
    <source>
        <dbReference type="ARBA" id="ARBA00022729"/>
    </source>
</evidence>
<comment type="subcellular location">
    <subcellularLocation>
        <location evidence="1">Cell outer membrane</location>
        <topology evidence="1">Multi-pass membrane protein</topology>
    </subcellularLocation>
</comment>
<evidence type="ECO:0000256" key="10">
    <source>
        <dbReference type="ARBA" id="ARBA00023237"/>
    </source>
</evidence>
<dbReference type="InterPro" id="IPR033900">
    <property type="entry name" value="Gram_neg_porin_domain"/>
</dbReference>
<keyword evidence="9" id="KW-0472">Membrane</keyword>
<dbReference type="PRINTS" id="PR00184">
    <property type="entry name" value="NEISSPPORIN"/>
</dbReference>
<keyword evidence="4" id="KW-1134">Transmembrane beta strand</keyword>
<evidence type="ECO:0000259" key="12">
    <source>
        <dbReference type="Pfam" id="PF13609"/>
    </source>
</evidence>
<dbReference type="PANTHER" id="PTHR34501">
    <property type="entry name" value="PROTEIN YDDL-RELATED"/>
    <property type="match status" value="1"/>
</dbReference>
<keyword evidence="14" id="KW-1185">Reference proteome</keyword>
<evidence type="ECO:0000256" key="1">
    <source>
        <dbReference type="ARBA" id="ARBA00004571"/>
    </source>
</evidence>
<keyword evidence="10" id="KW-0998">Cell outer membrane</keyword>
<feature type="signal peptide" evidence="11">
    <location>
        <begin position="1"/>
        <end position="22"/>
    </location>
</feature>
<dbReference type="InterPro" id="IPR050298">
    <property type="entry name" value="Gram-neg_bact_OMP"/>
</dbReference>